<feature type="domain" description="Metallo-beta-lactamase" evidence="3">
    <location>
        <begin position="51"/>
        <end position="262"/>
    </location>
</feature>
<proteinExistence type="predicted"/>
<evidence type="ECO:0000313" key="5">
    <source>
        <dbReference type="Proteomes" id="UP000461409"/>
    </source>
</evidence>
<accession>A0A844XGC8</accession>
<gene>
    <name evidence="4" type="ORF">GRF63_12080</name>
</gene>
<sequence length="327" mass="33885">MRGLGKSVAGAVAALSIALASPAMAQDDTAAASQWITLGTKGGPLSDANRSQPANVLIAQDGTWLVDIGDGTAQQLAKAGVPLGAIDAVFISHLHFDHTAGLVGLLGLRWQTDVSSDLTIYGPPGTRAMVDGLLAAMLPTTQSGYGVPGAPVRPPETGIKVVELRDNAALSIGDARVTARKNSHYSFAPGSADDANYESLSFRFDLPDRDIVYSGDTGPSAAVTDLARGADLLVVEMIDVDRTIADIRRLSPNVPAQAFANLETHLREHHLTPGDVGELASDAEVGAVVVTHLSGPDADGANLLGYVGAIAQHYTGPVVIADDLERF</sequence>
<dbReference type="SUPFAM" id="SSF56281">
    <property type="entry name" value="Metallo-hydrolase/oxidoreductase"/>
    <property type="match status" value="1"/>
</dbReference>
<feature type="chain" id="PRO_5032997108" evidence="2">
    <location>
        <begin position="26"/>
        <end position="327"/>
    </location>
</feature>
<dbReference type="SMART" id="SM00849">
    <property type="entry name" value="Lactamase_B"/>
    <property type="match status" value="1"/>
</dbReference>
<dbReference type="InterPro" id="IPR044094">
    <property type="entry name" value="AtsA-like_MBL-fold"/>
</dbReference>
<reference evidence="4 5" key="1">
    <citation type="submission" date="2019-12" db="EMBL/GenBank/DDBJ databases">
        <authorList>
            <person name="Lee S.D."/>
        </authorList>
    </citation>
    <scope>NUCLEOTIDE SEQUENCE [LARGE SCALE GENOMIC DNA]</scope>
    <source>
        <strain evidence="4 5">GH3-10</strain>
    </source>
</reference>
<dbReference type="Pfam" id="PF12706">
    <property type="entry name" value="Lactamase_B_2"/>
    <property type="match status" value="1"/>
</dbReference>
<keyword evidence="5" id="KW-1185">Reference proteome</keyword>
<dbReference type="InterPro" id="IPR001279">
    <property type="entry name" value="Metallo-B-lactamas"/>
</dbReference>
<dbReference type="InterPro" id="IPR036866">
    <property type="entry name" value="RibonucZ/Hydroxyglut_hydro"/>
</dbReference>
<organism evidence="4 5">
    <name type="scientific">Aurantiacibacter rhizosphaerae</name>
    <dbReference type="NCBI Taxonomy" id="2691582"/>
    <lineage>
        <taxon>Bacteria</taxon>
        <taxon>Pseudomonadati</taxon>
        <taxon>Pseudomonadota</taxon>
        <taxon>Alphaproteobacteria</taxon>
        <taxon>Sphingomonadales</taxon>
        <taxon>Erythrobacteraceae</taxon>
        <taxon>Aurantiacibacter</taxon>
    </lineage>
</organism>
<comment type="caution">
    <text evidence="4">The sequence shown here is derived from an EMBL/GenBank/DDBJ whole genome shotgun (WGS) entry which is preliminary data.</text>
</comment>
<dbReference type="GO" id="GO:0042781">
    <property type="term" value="F:3'-tRNA processing endoribonuclease activity"/>
    <property type="evidence" value="ECO:0007669"/>
    <property type="project" value="TreeGrafter"/>
</dbReference>
<feature type="signal peptide" evidence="2">
    <location>
        <begin position="1"/>
        <end position="25"/>
    </location>
</feature>
<dbReference type="Gene3D" id="3.60.15.10">
    <property type="entry name" value="Ribonuclease Z/Hydroxyacylglutathione hydrolase-like"/>
    <property type="match status" value="1"/>
</dbReference>
<keyword evidence="2" id="KW-0732">Signal</keyword>
<dbReference type="CDD" id="cd07719">
    <property type="entry name" value="arylsulfatase_AtsA-like_MBL-fold"/>
    <property type="match status" value="1"/>
</dbReference>
<dbReference type="EMBL" id="WUBR01000002">
    <property type="protein sequence ID" value="MWV28644.1"/>
    <property type="molecule type" value="Genomic_DNA"/>
</dbReference>
<evidence type="ECO:0000259" key="3">
    <source>
        <dbReference type="SMART" id="SM00849"/>
    </source>
</evidence>
<name>A0A844XGC8_9SPHN</name>
<dbReference type="AlphaFoldDB" id="A0A844XGC8"/>
<keyword evidence="1 4" id="KW-0378">Hydrolase</keyword>
<reference evidence="4 5" key="2">
    <citation type="submission" date="2020-02" db="EMBL/GenBank/DDBJ databases">
        <title>Erythrobacter dongmakensis sp. nov., isolated from a tidal mudflat.</title>
        <authorList>
            <person name="Kim I.S."/>
        </authorList>
    </citation>
    <scope>NUCLEOTIDE SEQUENCE [LARGE SCALE GENOMIC DNA]</scope>
    <source>
        <strain evidence="4 5">GH3-10</strain>
    </source>
</reference>
<dbReference type="PANTHER" id="PTHR46018:SF2">
    <property type="entry name" value="ZINC PHOSPHODIESTERASE ELAC PROTEIN 1"/>
    <property type="match status" value="1"/>
</dbReference>
<evidence type="ECO:0000256" key="1">
    <source>
        <dbReference type="ARBA" id="ARBA00022801"/>
    </source>
</evidence>
<dbReference type="PANTHER" id="PTHR46018">
    <property type="entry name" value="ZINC PHOSPHODIESTERASE ELAC PROTEIN 1"/>
    <property type="match status" value="1"/>
</dbReference>
<evidence type="ECO:0000256" key="2">
    <source>
        <dbReference type="SAM" id="SignalP"/>
    </source>
</evidence>
<dbReference type="RefSeq" id="WP_160486221.1">
    <property type="nucleotide sequence ID" value="NZ_WUBR01000002.1"/>
</dbReference>
<protein>
    <submittedName>
        <fullName evidence="4">MBL fold metallo-hydrolase</fullName>
    </submittedName>
</protein>
<dbReference type="Proteomes" id="UP000461409">
    <property type="component" value="Unassembled WGS sequence"/>
</dbReference>
<evidence type="ECO:0000313" key="4">
    <source>
        <dbReference type="EMBL" id="MWV28644.1"/>
    </source>
</evidence>